<evidence type="ECO:0000256" key="1">
    <source>
        <dbReference type="ARBA" id="ARBA00004370"/>
    </source>
</evidence>
<dbReference type="Proteomes" id="UP001500839">
    <property type="component" value="Unassembled WGS sequence"/>
</dbReference>
<dbReference type="PANTHER" id="PTHR37042">
    <property type="entry name" value="OUTER MEMBRANE PROTEIN RV1973"/>
    <property type="match status" value="1"/>
</dbReference>
<dbReference type="RefSeq" id="WP_200170821.1">
    <property type="nucleotide sequence ID" value="NZ_BAABKQ010000001.1"/>
</dbReference>
<feature type="transmembrane region" description="Helical" evidence="4">
    <location>
        <begin position="37"/>
        <end position="59"/>
    </location>
</feature>
<keyword evidence="2 4" id="KW-0472">Membrane</keyword>
<sequence length="226" mass="23096">MTADDDSTGADATGADATGADATSSDSGKPGRGRARLFVRAVTVAVIVVLAAVVGWLAWGYLSEDSAHTEAAAAIGQTPEGDGDPASNGAGAPVVWGRGTGPATAAVRAAVSGTESIFGYTYDKAEQQLDDASNALTGDFQDEFRKYVSTQLVPAAKDKKASVAATVVGAAPVRFSGDAAQVLVFLDQVAKTEGATQTAFTPSQLMVSLDYADGKWLISDVQRIAY</sequence>
<organism evidence="5 6">
    <name type="scientific">Tomitella cavernea</name>
    <dbReference type="NCBI Taxonomy" id="1387982"/>
    <lineage>
        <taxon>Bacteria</taxon>
        <taxon>Bacillati</taxon>
        <taxon>Actinomycetota</taxon>
        <taxon>Actinomycetes</taxon>
        <taxon>Mycobacteriales</taxon>
        <taxon>Tomitella</taxon>
    </lineage>
</organism>
<evidence type="ECO:0000256" key="4">
    <source>
        <dbReference type="SAM" id="Phobius"/>
    </source>
</evidence>
<comment type="caution">
    <text evidence="5">The sequence shown here is derived from an EMBL/GenBank/DDBJ whole genome shotgun (WGS) entry which is preliminary data.</text>
</comment>
<evidence type="ECO:0000256" key="2">
    <source>
        <dbReference type="ARBA" id="ARBA00023136"/>
    </source>
</evidence>
<evidence type="ECO:0008006" key="7">
    <source>
        <dbReference type="Google" id="ProtNLM"/>
    </source>
</evidence>
<name>A0ABP9CJM2_9ACTN</name>
<keyword evidence="4" id="KW-0812">Transmembrane</keyword>
<dbReference type="PANTHER" id="PTHR37042:SF4">
    <property type="entry name" value="OUTER MEMBRANE PROTEIN RV1973"/>
    <property type="match status" value="1"/>
</dbReference>
<gene>
    <name evidence="5" type="ORF">GCM10023353_11100</name>
</gene>
<protein>
    <recommendedName>
        <fullName evidence="7">Mce-associated membrane protein</fullName>
    </recommendedName>
</protein>
<keyword evidence="6" id="KW-1185">Reference proteome</keyword>
<feature type="compositionally biased region" description="Low complexity" evidence="3">
    <location>
        <begin position="9"/>
        <end position="28"/>
    </location>
</feature>
<dbReference type="EMBL" id="BAABKQ010000001">
    <property type="protein sequence ID" value="GAA4809030.1"/>
    <property type="molecule type" value="Genomic_DNA"/>
</dbReference>
<evidence type="ECO:0000313" key="5">
    <source>
        <dbReference type="EMBL" id="GAA4809030.1"/>
    </source>
</evidence>
<keyword evidence="4" id="KW-1133">Transmembrane helix</keyword>
<evidence type="ECO:0000313" key="6">
    <source>
        <dbReference type="Proteomes" id="UP001500839"/>
    </source>
</evidence>
<reference evidence="6" key="1">
    <citation type="journal article" date="2019" name="Int. J. Syst. Evol. Microbiol.">
        <title>The Global Catalogue of Microorganisms (GCM) 10K type strain sequencing project: providing services to taxonomists for standard genome sequencing and annotation.</title>
        <authorList>
            <consortium name="The Broad Institute Genomics Platform"/>
            <consortium name="The Broad Institute Genome Sequencing Center for Infectious Disease"/>
            <person name="Wu L."/>
            <person name="Ma J."/>
        </authorList>
    </citation>
    <scope>NUCLEOTIDE SEQUENCE [LARGE SCALE GENOMIC DNA]</scope>
    <source>
        <strain evidence="6">JCM 18542</strain>
    </source>
</reference>
<proteinExistence type="predicted"/>
<feature type="region of interest" description="Disordered" evidence="3">
    <location>
        <begin position="1"/>
        <end position="32"/>
    </location>
</feature>
<accession>A0ABP9CJM2</accession>
<evidence type="ECO:0000256" key="3">
    <source>
        <dbReference type="SAM" id="MobiDB-lite"/>
    </source>
</evidence>
<comment type="subcellular location">
    <subcellularLocation>
        <location evidence="1">Membrane</location>
    </subcellularLocation>
</comment>